<dbReference type="Gene3D" id="1.10.287.470">
    <property type="entry name" value="Helix hairpin bin"/>
    <property type="match status" value="1"/>
</dbReference>
<comment type="subcellular location">
    <subcellularLocation>
        <location evidence="1">Cell envelope</location>
    </subcellularLocation>
</comment>
<feature type="transmembrane region" description="Helical" evidence="4">
    <location>
        <begin position="12"/>
        <end position="32"/>
    </location>
</feature>
<dbReference type="Pfam" id="PF25876">
    <property type="entry name" value="HH_MFP_RND"/>
    <property type="match status" value="1"/>
</dbReference>
<name>A0ABT7BRT7_9CYAN</name>
<keyword evidence="4" id="KW-0812">Transmembrane</keyword>
<dbReference type="Gene3D" id="2.40.30.170">
    <property type="match status" value="1"/>
</dbReference>
<organism evidence="6 7">
    <name type="scientific">Roseofilum casamattae BLCC-M143</name>
    <dbReference type="NCBI Taxonomy" id="3022442"/>
    <lineage>
        <taxon>Bacteria</taxon>
        <taxon>Bacillati</taxon>
        <taxon>Cyanobacteriota</taxon>
        <taxon>Cyanophyceae</taxon>
        <taxon>Desertifilales</taxon>
        <taxon>Desertifilaceae</taxon>
        <taxon>Roseofilum</taxon>
        <taxon>Roseofilum casamattae</taxon>
    </lineage>
</organism>
<keyword evidence="2 3" id="KW-0175">Coiled coil</keyword>
<dbReference type="EMBL" id="JAQOSQ010000001">
    <property type="protein sequence ID" value="MDJ1181906.1"/>
    <property type="molecule type" value="Genomic_DNA"/>
</dbReference>
<keyword evidence="7" id="KW-1185">Reference proteome</keyword>
<sequence>MSVPSKEQQSRWNGWTIAGSLLVLGLLGAGLFKLSEVQSTQPDPALTADVNIPSEPKTISALGRLSPQGEVIQVSGPQGDRIAELLVEEGESVKIGQILAYLESHAERKVERDLAARELANARAQWVAQTQFGEAQIAAAQTKVQEIDEPQTFEIEAQQATIRRLQAELKLAETDRNRFEQLYQEGAIAKQQLDRQRTQVEEITEQIRNARSILTQLETGRETRLNSAIAELESTRANLPLAQARIAVEPLQQQLNLAETRLDRTIIRAPGPGTVLHVRAKPGEAIGSAGILDLGNVEQMYAIAEVYETDIGLVQPGQSATVVSRHNAFTETLTGTVDDIGWQIFKNDVFDDDPAALVDARVVEVKIKLDESESVKRLTNLQVDVRINLE</sequence>
<evidence type="ECO:0000313" key="6">
    <source>
        <dbReference type="EMBL" id="MDJ1181906.1"/>
    </source>
</evidence>
<dbReference type="Gene3D" id="2.40.50.100">
    <property type="match status" value="1"/>
</dbReference>
<accession>A0ABT7BRT7</accession>
<dbReference type="SUPFAM" id="SSF111369">
    <property type="entry name" value="HlyD-like secretion proteins"/>
    <property type="match status" value="1"/>
</dbReference>
<dbReference type="Proteomes" id="UP001232992">
    <property type="component" value="Unassembled WGS sequence"/>
</dbReference>
<reference evidence="6 7" key="1">
    <citation type="submission" date="2023-01" db="EMBL/GenBank/DDBJ databases">
        <title>Novel diversity within Roseofilum (Cyanobacteria; Desertifilaceae) from marine benthic mats with descriptions of four novel species.</title>
        <authorList>
            <person name="Wang Y."/>
            <person name="Berthold D.E."/>
            <person name="Hu J."/>
            <person name="Lefler F.W."/>
            <person name="Laughinghouse H.D. IV."/>
        </authorList>
    </citation>
    <scope>NUCLEOTIDE SEQUENCE [LARGE SCALE GENOMIC DNA]</scope>
    <source>
        <strain evidence="6 7">BLCC-M143</strain>
    </source>
</reference>
<keyword evidence="4" id="KW-1133">Transmembrane helix</keyword>
<dbReference type="NCBIfam" id="TIGR02971">
    <property type="entry name" value="heterocyst_DevB"/>
    <property type="match status" value="1"/>
</dbReference>
<gene>
    <name evidence="6" type="ORF">PMH09_01740</name>
</gene>
<dbReference type="InterPro" id="IPR014315">
    <property type="entry name" value="ABC_heterocyst_DevB"/>
</dbReference>
<feature type="coiled-coil region" evidence="3">
    <location>
        <begin position="155"/>
        <end position="220"/>
    </location>
</feature>
<comment type="caution">
    <text evidence="6">The sequence shown here is derived from an EMBL/GenBank/DDBJ whole genome shotgun (WGS) entry which is preliminary data.</text>
</comment>
<dbReference type="RefSeq" id="WP_283756555.1">
    <property type="nucleotide sequence ID" value="NZ_JAQOSQ010000001.1"/>
</dbReference>
<evidence type="ECO:0000256" key="1">
    <source>
        <dbReference type="ARBA" id="ARBA00004196"/>
    </source>
</evidence>
<proteinExistence type="predicted"/>
<evidence type="ECO:0000256" key="3">
    <source>
        <dbReference type="SAM" id="Coils"/>
    </source>
</evidence>
<feature type="domain" description="Multidrug resistance protein MdtA-like alpha-helical hairpin" evidence="5">
    <location>
        <begin position="158"/>
        <end position="212"/>
    </location>
</feature>
<evidence type="ECO:0000259" key="5">
    <source>
        <dbReference type="Pfam" id="PF25876"/>
    </source>
</evidence>
<dbReference type="InterPro" id="IPR050465">
    <property type="entry name" value="UPF0194_transport"/>
</dbReference>
<protein>
    <submittedName>
        <fullName evidence="6">HlyD family efflux transporter periplasmic adaptor subunit</fullName>
    </submittedName>
</protein>
<dbReference type="InterPro" id="IPR058624">
    <property type="entry name" value="MdtA-like_HH"/>
</dbReference>
<keyword evidence="4" id="KW-0472">Membrane</keyword>
<dbReference type="PANTHER" id="PTHR32347">
    <property type="entry name" value="EFFLUX SYSTEM COMPONENT YKNX-RELATED"/>
    <property type="match status" value="1"/>
</dbReference>
<evidence type="ECO:0000256" key="2">
    <source>
        <dbReference type="ARBA" id="ARBA00023054"/>
    </source>
</evidence>
<dbReference type="PANTHER" id="PTHR32347:SF27">
    <property type="entry name" value="RND EFFLUX PUMP MEMBRANE FUSION PROTEIN BARREL-SANDWICH DOMAIN-CONTAINING PROTEIN"/>
    <property type="match status" value="1"/>
</dbReference>
<evidence type="ECO:0000313" key="7">
    <source>
        <dbReference type="Proteomes" id="UP001232992"/>
    </source>
</evidence>
<evidence type="ECO:0000256" key="4">
    <source>
        <dbReference type="SAM" id="Phobius"/>
    </source>
</evidence>